<evidence type="ECO:0000256" key="6">
    <source>
        <dbReference type="SAM" id="Phobius"/>
    </source>
</evidence>
<dbReference type="GO" id="GO:0043190">
    <property type="term" value="C:ATP-binding cassette (ABC) transporter complex"/>
    <property type="evidence" value="ECO:0007669"/>
    <property type="project" value="TreeGrafter"/>
</dbReference>
<feature type="transmembrane region" description="Helical" evidence="6">
    <location>
        <begin position="12"/>
        <end position="33"/>
    </location>
</feature>
<name>A0AAE3JI59_9SPIR</name>
<feature type="transmembrane region" description="Helical" evidence="6">
    <location>
        <begin position="275"/>
        <end position="292"/>
    </location>
</feature>
<proteinExistence type="predicted"/>
<accession>A0AAE3JI59</accession>
<comment type="caution">
    <text evidence="7">The sequence shown here is derived from an EMBL/GenBank/DDBJ whole genome shotgun (WGS) entry which is preliminary data.</text>
</comment>
<dbReference type="Pfam" id="PF03739">
    <property type="entry name" value="LptF_LptG"/>
    <property type="match status" value="1"/>
</dbReference>
<comment type="subcellular location">
    <subcellularLocation>
        <location evidence="1">Cell membrane</location>
        <topology evidence="1">Multi-pass membrane protein</topology>
    </subcellularLocation>
</comment>
<sequence length="356" mass="40657">MNLLQRYLLKQFVPVCVVALLFFVLMLQLGDLFANLWKYLSNEVPLRSVVKVLLLYAPKCVSFALPLSVLFAAAYTMGNMYARNELTSIFASGYPLYLLILPLLVVGLLLSFGMFYFEDRVVIQTLSEKNNLNRLLLKQQQTLSNTNIVVLSHDGKIIYTADYYQDADKKLYSLFVVERDQEGNIVSILQSPSARWIDSKWQPEDFITYLFADASDVLISKKTIPMMLDEPPETFQRNVASVEELTAPDAKKYIQTLKKAGLPFSEHLANYYKRFSFPLTIFIVLLFSISLGGRFKKNIMLMSLLLSLSIAVLYYVTQMITMLFAKWEYISPLAGAWSPVLLFIIASIVILKYART</sequence>
<dbReference type="AlphaFoldDB" id="A0AAE3JI59"/>
<evidence type="ECO:0000256" key="1">
    <source>
        <dbReference type="ARBA" id="ARBA00004651"/>
    </source>
</evidence>
<protein>
    <submittedName>
        <fullName evidence="7">LptF/LptG family permease</fullName>
    </submittedName>
</protein>
<keyword evidence="8" id="KW-1185">Reference proteome</keyword>
<evidence type="ECO:0000256" key="2">
    <source>
        <dbReference type="ARBA" id="ARBA00022475"/>
    </source>
</evidence>
<dbReference type="RefSeq" id="WP_230755284.1">
    <property type="nucleotide sequence ID" value="NZ_JAINWA010000003.1"/>
</dbReference>
<keyword evidence="5 6" id="KW-0472">Membrane</keyword>
<evidence type="ECO:0000256" key="5">
    <source>
        <dbReference type="ARBA" id="ARBA00023136"/>
    </source>
</evidence>
<dbReference type="PANTHER" id="PTHR33529">
    <property type="entry name" value="SLR0882 PROTEIN-RELATED"/>
    <property type="match status" value="1"/>
</dbReference>
<feature type="transmembrane region" description="Helical" evidence="6">
    <location>
        <begin position="329"/>
        <end position="351"/>
    </location>
</feature>
<dbReference type="EMBL" id="JAINWA010000003">
    <property type="protein sequence ID" value="MCD1654762.1"/>
    <property type="molecule type" value="Genomic_DNA"/>
</dbReference>
<feature type="transmembrane region" description="Helical" evidence="6">
    <location>
        <begin position="299"/>
        <end position="317"/>
    </location>
</feature>
<feature type="transmembrane region" description="Helical" evidence="6">
    <location>
        <begin position="53"/>
        <end position="75"/>
    </location>
</feature>
<dbReference type="Proteomes" id="UP001198163">
    <property type="component" value="Unassembled WGS sequence"/>
</dbReference>
<dbReference type="InterPro" id="IPR005495">
    <property type="entry name" value="LptG/LptF_permease"/>
</dbReference>
<dbReference type="GO" id="GO:0015920">
    <property type="term" value="P:lipopolysaccharide transport"/>
    <property type="evidence" value="ECO:0007669"/>
    <property type="project" value="TreeGrafter"/>
</dbReference>
<keyword evidence="3 6" id="KW-0812">Transmembrane</keyword>
<evidence type="ECO:0000256" key="4">
    <source>
        <dbReference type="ARBA" id="ARBA00022989"/>
    </source>
</evidence>
<reference evidence="7" key="1">
    <citation type="submission" date="2021-08" db="EMBL/GenBank/DDBJ databases">
        <title>Comparative analyses of Brucepasteria parasyntrophica and Teretinema zuelzerae.</title>
        <authorList>
            <person name="Song Y."/>
            <person name="Brune A."/>
        </authorList>
    </citation>
    <scope>NUCLEOTIDE SEQUENCE</scope>
    <source>
        <strain evidence="7">DSM 1903</strain>
    </source>
</reference>
<feature type="transmembrane region" description="Helical" evidence="6">
    <location>
        <begin position="96"/>
        <end position="117"/>
    </location>
</feature>
<evidence type="ECO:0000256" key="3">
    <source>
        <dbReference type="ARBA" id="ARBA00022692"/>
    </source>
</evidence>
<keyword evidence="4 6" id="KW-1133">Transmembrane helix</keyword>
<evidence type="ECO:0000313" key="8">
    <source>
        <dbReference type="Proteomes" id="UP001198163"/>
    </source>
</evidence>
<keyword evidence="2" id="KW-1003">Cell membrane</keyword>
<organism evidence="7 8">
    <name type="scientific">Teretinema zuelzerae</name>
    <dbReference type="NCBI Taxonomy" id="156"/>
    <lineage>
        <taxon>Bacteria</taxon>
        <taxon>Pseudomonadati</taxon>
        <taxon>Spirochaetota</taxon>
        <taxon>Spirochaetia</taxon>
        <taxon>Spirochaetales</taxon>
        <taxon>Treponemataceae</taxon>
        <taxon>Teretinema</taxon>
    </lineage>
</organism>
<dbReference type="PANTHER" id="PTHR33529:SF6">
    <property type="entry name" value="YJGP_YJGQ FAMILY PERMEASE"/>
    <property type="match status" value="1"/>
</dbReference>
<gene>
    <name evidence="7" type="ORF">K7J14_08605</name>
</gene>
<evidence type="ECO:0000313" key="7">
    <source>
        <dbReference type="EMBL" id="MCD1654762.1"/>
    </source>
</evidence>